<proteinExistence type="predicted"/>
<organism evidence="2 3">
    <name type="scientific">Portunus trituberculatus</name>
    <name type="common">Swimming crab</name>
    <name type="synonym">Neptunus trituberculatus</name>
    <dbReference type="NCBI Taxonomy" id="210409"/>
    <lineage>
        <taxon>Eukaryota</taxon>
        <taxon>Metazoa</taxon>
        <taxon>Ecdysozoa</taxon>
        <taxon>Arthropoda</taxon>
        <taxon>Crustacea</taxon>
        <taxon>Multicrustacea</taxon>
        <taxon>Malacostraca</taxon>
        <taxon>Eumalacostraca</taxon>
        <taxon>Eucarida</taxon>
        <taxon>Decapoda</taxon>
        <taxon>Pleocyemata</taxon>
        <taxon>Brachyura</taxon>
        <taxon>Eubrachyura</taxon>
        <taxon>Portunoidea</taxon>
        <taxon>Portunidae</taxon>
        <taxon>Portuninae</taxon>
        <taxon>Portunus</taxon>
    </lineage>
</organism>
<feature type="compositionally biased region" description="Low complexity" evidence="1">
    <location>
        <begin position="46"/>
        <end position="57"/>
    </location>
</feature>
<sequence>MQGSGRNLDSSDRARATAAHRIFGSHSNPREYMSGSTTGTPGLHRTTQGQAWATQQQSNTAGTTTHLPPLASRGATVYRHASLMDRPGQQQGRRAVTCRVCRAKTVNKINVDICGRRINLLKRKVSEINGVMGLYIDETIF</sequence>
<reference evidence="2 3" key="1">
    <citation type="submission" date="2019-05" db="EMBL/GenBank/DDBJ databases">
        <title>Another draft genome of Portunus trituberculatus and its Hox gene families provides insights of decapod evolution.</title>
        <authorList>
            <person name="Jeong J.-H."/>
            <person name="Song I."/>
            <person name="Kim S."/>
            <person name="Choi T."/>
            <person name="Kim D."/>
            <person name="Ryu S."/>
            <person name="Kim W."/>
        </authorList>
    </citation>
    <scope>NUCLEOTIDE SEQUENCE [LARGE SCALE GENOMIC DNA]</scope>
    <source>
        <tissue evidence="2">Muscle</tissue>
    </source>
</reference>
<dbReference type="EMBL" id="VSRR010009454">
    <property type="protein sequence ID" value="MPC50359.1"/>
    <property type="molecule type" value="Genomic_DNA"/>
</dbReference>
<keyword evidence="3" id="KW-1185">Reference proteome</keyword>
<accession>A0A5B7FYN7</accession>
<dbReference type="Proteomes" id="UP000324222">
    <property type="component" value="Unassembled WGS sequence"/>
</dbReference>
<protein>
    <submittedName>
        <fullName evidence="2">Uncharacterized protein</fullName>
    </submittedName>
</protein>
<evidence type="ECO:0000313" key="2">
    <source>
        <dbReference type="EMBL" id="MPC50359.1"/>
    </source>
</evidence>
<evidence type="ECO:0000256" key="1">
    <source>
        <dbReference type="SAM" id="MobiDB-lite"/>
    </source>
</evidence>
<comment type="caution">
    <text evidence="2">The sequence shown here is derived from an EMBL/GenBank/DDBJ whole genome shotgun (WGS) entry which is preliminary data.</text>
</comment>
<dbReference type="AlphaFoldDB" id="A0A5B7FYN7"/>
<feature type="region of interest" description="Disordered" evidence="1">
    <location>
        <begin position="20"/>
        <end position="73"/>
    </location>
</feature>
<evidence type="ECO:0000313" key="3">
    <source>
        <dbReference type="Proteomes" id="UP000324222"/>
    </source>
</evidence>
<gene>
    <name evidence="2" type="ORF">E2C01_044187</name>
</gene>
<name>A0A5B7FYN7_PORTR</name>